<dbReference type="InterPro" id="IPR001757">
    <property type="entry name" value="P_typ_ATPase"/>
</dbReference>
<dbReference type="InterPro" id="IPR044492">
    <property type="entry name" value="P_typ_ATPase_HD_dom"/>
</dbReference>
<dbReference type="GO" id="GO:0046872">
    <property type="term" value="F:metal ion binding"/>
    <property type="evidence" value="ECO:0007669"/>
    <property type="project" value="UniProtKB-KW"/>
</dbReference>
<dbReference type="EMBL" id="LXWW01000078">
    <property type="protein sequence ID" value="OAO16472.1"/>
    <property type="molecule type" value="Genomic_DNA"/>
</dbReference>
<dbReference type="InterPro" id="IPR032631">
    <property type="entry name" value="P-type_ATPase_N"/>
</dbReference>
<dbReference type="OrthoDB" id="377733at2759"/>
<dbReference type="Proteomes" id="UP000078348">
    <property type="component" value="Unassembled WGS sequence"/>
</dbReference>
<dbReference type="Pfam" id="PF13246">
    <property type="entry name" value="Cation_ATPase"/>
    <property type="match status" value="1"/>
</dbReference>
<protein>
    <submittedName>
        <fullName evidence="13">Phospholipid-transporting atpase</fullName>
    </submittedName>
</protein>
<dbReference type="PANTHER" id="PTHR24092">
    <property type="entry name" value="PROBABLE PHOSPHOLIPID-TRANSPORTING ATPASE"/>
    <property type="match status" value="1"/>
</dbReference>
<comment type="subcellular location">
    <subcellularLocation>
        <location evidence="1">Membrane</location>
        <topology evidence="1">Multi-pass membrane protein</topology>
    </subcellularLocation>
</comment>
<keyword evidence="5" id="KW-1278">Translocase</keyword>
<keyword evidence="2 9" id="KW-0812">Transmembrane</keyword>
<dbReference type="InterPro" id="IPR023298">
    <property type="entry name" value="ATPase_P-typ_TM_dom_sf"/>
</dbReference>
<accession>A0A196SJV8</accession>
<sequence length="1080" mass="120697">MVEKKKVRSILVNRECKEFGDNTIHNTKYHWWSFLFVTIFQQIEQPLNAYFILESFLELFPVISSYNPLATWIPILVIFAITCVREAAEDINRYKRDKQANNRLVRVLRGDLLVEVKSKDLHVGDIVYVEDGDEIPCDMVVLYTSESNGNCYIQTMNIDGETCLKLRRAPAPLQTALHGDSLEAIQHHLNTTRIAVDYESPNAHVYQFNGRLTLNNTTEVSLSSSNLLLQVTRLQNTRYLFGAVVYTGNETKFGQNKIKPKLKLAPSDRISSVFVVAILCFHLLLVVILSPIGVYLNEDVPYWYLERNLPYIRMIIPLRFLLLNAGMVPSTLKVLLELIKVAYVAFIHHDEHFNRKDTPEDERVHCNSMSLCETLGNVRFLLTDKTGTLTRNELVLREMAVGEETLSIPPHAGETYDYQEPHVQWSDRTPKMLEVELERCVLLCNSCVLDRGVLFSDNPDEVALLRGARESGSVLLQKHDEKVEIRVGGGQPEAWRLLRVIAFSSDRKRMSVVAKNEKTGVIRVYAKGADDCIFSLCAEGTVEVADPSINPLVNASADAPTKPSTDAPTNPSTDASTNPSTGTSTPRITVEVAAEKAKLKKKVEQLTQLGRRTLVAAVRTLSEAEWAAMDAAIAKAECVIHEREAAIAEAVTVVEQNLVPVGVTGIEDTLRDNVKETISYFLDCGIQCWLVTGDQMRTAVHTSDNCGLLSLAHPENIVLVDGEGRDAVLSKLAALHDRVQKEDPSQLSVVITGYALTLCMDPTLLGATATPNFFKDAIRCKAVICCRITPKQKADIVAHVKKASGRVVMAVGDGGNDVSMLLQSDCGVALRGKEGQQAALAGDFVVNEFHQLRRLLCVHGVNNYSRSWSLTTYSVFKSILLCATQTVYCFFTLFSGTSLFNAWYLFIYSIALFIPILSLITKRIFPDEQLLNNPRIYRYYNGSGDHASSIYSVKALLFYLVLGMLQGACLELVALFSTESPARDFLDHFLFWGIYVLQDIMMCLLIPNITAVYFWDIVIMHVILFIATFALSCVDLTGSMVPYFSLHFALSNTQYYLGGIVIIFTSLLIYLITRVFGNYN</sequence>
<evidence type="ECO:0000256" key="8">
    <source>
        <dbReference type="SAM" id="MobiDB-lite"/>
    </source>
</evidence>
<name>A0A196SJV8_BLAHN</name>
<gene>
    <name evidence="13" type="ORF">AV274_1795</name>
</gene>
<evidence type="ECO:0000313" key="14">
    <source>
        <dbReference type="Proteomes" id="UP000078348"/>
    </source>
</evidence>
<dbReference type="Pfam" id="PF00122">
    <property type="entry name" value="E1-E2_ATPase"/>
    <property type="match status" value="1"/>
</dbReference>
<evidence type="ECO:0000256" key="9">
    <source>
        <dbReference type="SAM" id="Phobius"/>
    </source>
</evidence>
<feature type="domain" description="P-type ATPase N-terminal" evidence="11">
    <location>
        <begin position="17"/>
        <end position="72"/>
    </location>
</feature>
<dbReference type="SFLD" id="SFLDS00003">
    <property type="entry name" value="Haloacid_Dehalogenase"/>
    <property type="match status" value="1"/>
</dbReference>
<evidence type="ECO:0000256" key="3">
    <source>
        <dbReference type="ARBA" id="ARBA00022723"/>
    </source>
</evidence>
<feature type="domain" description="P-type ATPase A" evidence="10">
    <location>
        <begin position="103"/>
        <end position="146"/>
    </location>
</feature>
<evidence type="ECO:0000313" key="13">
    <source>
        <dbReference type="EMBL" id="OAO16472.1"/>
    </source>
</evidence>
<feature type="transmembrane region" description="Helical" evidence="9">
    <location>
        <begin position="989"/>
        <end position="1015"/>
    </location>
</feature>
<keyword evidence="14" id="KW-1185">Reference proteome</keyword>
<keyword evidence="4" id="KW-0460">Magnesium</keyword>
<dbReference type="GO" id="GO:0045332">
    <property type="term" value="P:phospholipid translocation"/>
    <property type="evidence" value="ECO:0007669"/>
    <property type="project" value="TreeGrafter"/>
</dbReference>
<feature type="transmembrane region" description="Helical" evidence="9">
    <location>
        <begin position="956"/>
        <end position="977"/>
    </location>
</feature>
<evidence type="ECO:0000256" key="1">
    <source>
        <dbReference type="ARBA" id="ARBA00004141"/>
    </source>
</evidence>
<organism evidence="13 14">
    <name type="scientific">Blastocystis sp. subtype 1 (strain ATCC 50177 / NandII)</name>
    <dbReference type="NCBI Taxonomy" id="478820"/>
    <lineage>
        <taxon>Eukaryota</taxon>
        <taxon>Sar</taxon>
        <taxon>Stramenopiles</taxon>
        <taxon>Bigyra</taxon>
        <taxon>Opalozoa</taxon>
        <taxon>Opalinata</taxon>
        <taxon>Blastocystidae</taxon>
        <taxon>Blastocystis</taxon>
    </lineage>
</organism>
<dbReference type="InterPro" id="IPR023214">
    <property type="entry name" value="HAD_sf"/>
</dbReference>
<dbReference type="Gene3D" id="1.20.1110.10">
    <property type="entry name" value="Calcium-transporting ATPase, transmembrane domain"/>
    <property type="match status" value="1"/>
</dbReference>
<evidence type="ECO:0000256" key="7">
    <source>
        <dbReference type="ARBA" id="ARBA00023136"/>
    </source>
</evidence>
<dbReference type="InterPro" id="IPR032630">
    <property type="entry name" value="P_typ_ATPase_c"/>
</dbReference>
<dbReference type="Gene3D" id="3.40.1110.10">
    <property type="entry name" value="Calcium-transporting ATPase, cytoplasmic domain N"/>
    <property type="match status" value="1"/>
</dbReference>
<dbReference type="SUPFAM" id="SSF81665">
    <property type="entry name" value="Calcium ATPase, transmembrane domain M"/>
    <property type="match status" value="1"/>
</dbReference>
<dbReference type="Gene3D" id="2.70.150.10">
    <property type="entry name" value="Calcium-transporting ATPase, cytoplasmic transduction domain A"/>
    <property type="match status" value="1"/>
</dbReference>
<feature type="transmembrane region" description="Helical" evidence="9">
    <location>
        <begin position="273"/>
        <end position="296"/>
    </location>
</feature>
<dbReference type="AlphaFoldDB" id="A0A196SJV8"/>
<evidence type="ECO:0000259" key="12">
    <source>
        <dbReference type="Pfam" id="PF16212"/>
    </source>
</evidence>
<feature type="domain" description="P-type ATPase C-terminal" evidence="12">
    <location>
        <begin position="840"/>
        <end position="1076"/>
    </location>
</feature>
<dbReference type="Pfam" id="PF16212">
    <property type="entry name" value="PhoLip_ATPase_C"/>
    <property type="match status" value="1"/>
</dbReference>
<dbReference type="PRINTS" id="PR00119">
    <property type="entry name" value="CATATPASE"/>
</dbReference>
<proteinExistence type="predicted"/>
<dbReference type="SFLD" id="SFLDF00027">
    <property type="entry name" value="p-type_atpase"/>
    <property type="match status" value="1"/>
</dbReference>
<dbReference type="NCBIfam" id="TIGR01494">
    <property type="entry name" value="ATPase_P-type"/>
    <property type="match status" value="2"/>
</dbReference>
<feature type="transmembrane region" description="Helical" evidence="9">
    <location>
        <begin position="1022"/>
        <end position="1044"/>
    </location>
</feature>
<evidence type="ECO:0000256" key="5">
    <source>
        <dbReference type="ARBA" id="ARBA00022967"/>
    </source>
</evidence>
<dbReference type="InterPro" id="IPR036412">
    <property type="entry name" value="HAD-like_sf"/>
</dbReference>
<feature type="region of interest" description="Disordered" evidence="8">
    <location>
        <begin position="553"/>
        <end position="587"/>
    </location>
</feature>
<dbReference type="PROSITE" id="PS00154">
    <property type="entry name" value="ATPASE_E1_E2"/>
    <property type="match status" value="1"/>
</dbReference>
<dbReference type="Pfam" id="PF16209">
    <property type="entry name" value="PhoLip_ATPase_N"/>
    <property type="match status" value="1"/>
</dbReference>
<comment type="caution">
    <text evidence="13">The sequence shown here is derived from an EMBL/GenBank/DDBJ whole genome shotgun (WGS) entry which is preliminary data.</text>
</comment>
<evidence type="ECO:0000256" key="2">
    <source>
        <dbReference type="ARBA" id="ARBA00022692"/>
    </source>
</evidence>
<reference evidence="13 14" key="1">
    <citation type="submission" date="2016-05" db="EMBL/GenBank/DDBJ databases">
        <title>Nuclear genome of Blastocystis sp. subtype 1 NandII.</title>
        <authorList>
            <person name="Gentekaki E."/>
            <person name="Curtis B."/>
            <person name="Stairs C."/>
            <person name="Eme L."/>
            <person name="Herman E."/>
            <person name="Klimes V."/>
            <person name="Arias M.C."/>
            <person name="Elias M."/>
            <person name="Hilliou F."/>
            <person name="Klute M."/>
            <person name="Malik S.-B."/>
            <person name="Pightling A."/>
            <person name="Rachubinski R."/>
            <person name="Salas D."/>
            <person name="Schlacht A."/>
            <person name="Suga H."/>
            <person name="Archibald J."/>
            <person name="Ball S.G."/>
            <person name="Clark G."/>
            <person name="Dacks J."/>
            <person name="Van Der Giezen M."/>
            <person name="Tsaousis A."/>
            <person name="Roger A."/>
        </authorList>
    </citation>
    <scope>NUCLEOTIDE SEQUENCE [LARGE SCALE GENOMIC DNA]</scope>
    <source>
        <strain evidence="14">ATCC 50177 / NandII</strain>
    </source>
</reference>
<keyword evidence="6 9" id="KW-1133">Transmembrane helix</keyword>
<dbReference type="InterPro" id="IPR023299">
    <property type="entry name" value="ATPase_P-typ_cyto_dom_N"/>
</dbReference>
<feature type="compositionally biased region" description="Polar residues" evidence="8">
    <location>
        <begin position="562"/>
        <end position="587"/>
    </location>
</feature>
<feature type="transmembrane region" description="Helical" evidence="9">
    <location>
        <begin position="1056"/>
        <end position="1077"/>
    </location>
</feature>
<keyword evidence="7 9" id="KW-0472">Membrane</keyword>
<dbReference type="GO" id="GO:0016887">
    <property type="term" value="F:ATP hydrolysis activity"/>
    <property type="evidence" value="ECO:0007669"/>
    <property type="project" value="InterPro"/>
</dbReference>
<dbReference type="PANTHER" id="PTHR24092:SF19">
    <property type="entry name" value="PHOSPHOLIPID-TRANSPORTING ATPASE"/>
    <property type="match status" value="1"/>
</dbReference>
<feature type="transmembrane region" description="Helical" evidence="9">
    <location>
        <begin position="69"/>
        <end position="88"/>
    </location>
</feature>
<evidence type="ECO:0000259" key="10">
    <source>
        <dbReference type="Pfam" id="PF00122"/>
    </source>
</evidence>
<evidence type="ECO:0000259" key="11">
    <source>
        <dbReference type="Pfam" id="PF16209"/>
    </source>
</evidence>
<dbReference type="Gene3D" id="3.40.50.1000">
    <property type="entry name" value="HAD superfamily/HAD-like"/>
    <property type="match status" value="2"/>
</dbReference>
<dbReference type="InterPro" id="IPR059000">
    <property type="entry name" value="ATPase_P-type_domA"/>
</dbReference>
<dbReference type="SUPFAM" id="SSF56784">
    <property type="entry name" value="HAD-like"/>
    <property type="match status" value="1"/>
</dbReference>
<feature type="transmembrane region" description="Helical" evidence="9">
    <location>
        <begin position="902"/>
        <end position="920"/>
    </location>
</feature>
<dbReference type="SUPFAM" id="SSF81653">
    <property type="entry name" value="Calcium ATPase, transduction domain A"/>
    <property type="match status" value="1"/>
</dbReference>
<dbReference type="GO" id="GO:0140326">
    <property type="term" value="F:ATPase-coupled intramembrane lipid transporter activity"/>
    <property type="evidence" value="ECO:0007669"/>
    <property type="project" value="TreeGrafter"/>
</dbReference>
<evidence type="ECO:0000256" key="6">
    <source>
        <dbReference type="ARBA" id="ARBA00022989"/>
    </source>
</evidence>
<dbReference type="SFLD" id="SFLDG00002">
    <property type="entry name" value="C1.7:_P-type_atpase_like"/>
    <property type="match status" value="1"/>
</dbReference>
<dbReference type="GO" id="GO:0005524">
    <property type="term" value="F:ATP binding"/>
    <property type="evidence" value="ECO:0007669"/>
    <property type="project" value="InterPro"/>
</dbReference>
<dbReference type="STRING" id="478820.A0A196SJV8"/>
<keyword evidence="3" id="KW-0479">Metal-binding</keyword>
<evidence type="ECO:0000256" key="4">
    <source>
        <dbReference type="ARBA" id="ARBA00022842"/>
    </source>
</evidence>
<dbReference type="InterPro" id="IPR018303">
    <property type="entry name" value="ATPase_P-typ_P_site"/>
</dbReference>
<dbReference type="GO" id="GO:0005886">
    <property type="term" value="C:plasma membrane"/>
    <property type="evidence" value="ECO:0007669"/>
    <property type="project" value="TreeGrafter"/>
</dbReference>
<dbReference type="InterPro" id="IPR008250">
    <property type="entry name" value="ATPase_P-typ_transduc_dom_A_sf"/>
</dbReference>
<dbReference type="SUPFAM" id="SSF81660">
    <property type="entry name" value="Metal cation-transporting ATPase, ATP-binding domain N"/>
    <property type="match status" value="1"/>
</dbReference>